<dbReference type="Pfam" id="PF02616">
    <property type="entry name" value="SMC_ScpA"/>
    <property type="match status" value="1"/>
</dbReference>
<dbReference type="GO" id="GO:0007059">
    <property type="term" value="P:chromosome segregation"/>
    <property type="evidence" value="ECO:0007669"/>
    <property type="project" value="UniProtKB-UniRule"/>
</dbReference>
<dbReference type="RefSeq" id="WP_188801860.1">
    <property type="nucleotide sequence ID" value="NZ_BMOK01000003.1"/>
</dbReference>
<reference evidence="4" key="2">
    <citation type="submission" date="2020-09" db="EMBL/GenBank/DDBJ databases">
        <authorList>
            <person name="Sun Q."/>
            <person name="Ohkuma M."/>
        </authorList>
    </citation>
    <scope>NUCLEOTIDE SEQUENCE</scope>
    <source>
        <strain evidence="4">JCM 15325</strain>
    </source>
</reference>
<dbReference type="Proteomes" id="UP000654670">
    <property type="component" value="Unassembled WGS sequence"/>
</dbReference>
<dbReference type="NCBIfam" id="NF000995">
    <property type="entry name" value="PRK00104.1-4"/>
    <property type="match status" value="1"/>
</dbReference>
<dbReference type="Gene3D" id="1.10.10.580">
    <property type="entry name" value="Structural maintenance of chromosome 1. Chain E"/>
    <property type="match status" value="1"/>
</dbReference>
<sequence length="262" mass="30322">MEYTVKIDAFEGPLDLLLHLIKKLEIDIYDIPVAEITDQYLDFIHQMQRLELDIASEYLVMAATLIAMKSRMLLPKPELPDEDADESYEDPEETREALMQQLIDYRRYKEAAEELRTNETERMQLFSKLPSDLSRYASNDTTPIPVSGRATIHDMLKAFQRMMIRKRLEAPLDTKIARQVLPIGRQMNEMIGTLRRAGRPVSFDSFFQYRDRTSVVVTFLALLELMKKNVIYCIQKTNFADIMIGLGEGADEFEAGTDAFNY</sequence>
<comment type="caution">
    <text evidence="4">The sequence shown here is derived from an EMBL/GenBank/DDBJ whole genome shotgun (WGS) entry which is preliminary data.</text>
</comment>
<dbReference type="Gene3D" id="6.10.250.2410">
    <property type="match status" value="1"/>
</dbReference>
<dbReference type="InterPro" id="IPR003768">
    <property type="entry name" value="ScpA"/>
</dbReference>
<proteinExistence type="inferred from homology"/>
<keyword evidence="3" id="KW-0131">Cell cycle</keyword>
<keyword evidence="3" id="KW-0132">Cell division</keyword>
<protein>
    <recommendedName>
        <fullName evidence="2 3">Segregation and condensation protein A</fullName>
    </recommendedName>
</protein>
<keyword evidence="3" id="KW-0963">Cytoplasm</keyword>
<keyword evidence="5" id="KW-1185">Reference proteome</keyword>
<accession>A0A917RZN6</accession>
<comment type="similarity">
    <text evidence="3">Belongs to the ScpA family.</text>
</comment>
<dbReference type="PANTHER" id="PTHR33969:SF2">
    <property type="entry name" value="SEGREGATION AND CONDENSATION PROTEIN A"/>
    <property type="match status" value="1"/>
</dbReference>
<comment type="function">
    <text evidence="3">Participates in chromosomal partition during cell division. May act via the formation of a condensin-like complex containing Smc and ScpB that pull DNA away from mid-cell into both cell halves.</text>
</comment>
<dbReference type="InterPro" id="IPR023093">
    <property type="entry name" value="ScpA-like_C"/>
</dbReference>
<gene>
    <name evidence="3 4" type="primary">scpA</name>
    <name evidence="4" type="ORF">GCM10007968_08600</name>
</gene>
<comment type="subunit">
    <text evidence="3">Component of a cohesin-like complex composed of ScpA, ScpB and the Smc homodimer, in which ScpA and ScpB bind to the head domain of Smc. The presence of the three proteins is required for the association of the complex with DNA.</text>
</comment>
<evidence type="ECO:0000256" key="3">
    <source>
        <dbReference type="HAMAP-Rule" id="MF_01805"/>
    </source>
</evidence>
<dbReference type="GO" id="GO:0005737">
    <property type="term" value="C:cytoplasm"/>
    <property type="evidence" value="ECO:0007669"/>
    <property type="project" value="UniProtKB-SubCell"/>
</dbReference>
<comment type="subcellular location">
    <subcellularLocation>
        <location evidence="3">Cytoplasm</location>
    </subcellularLocation>
    <text evidence="3">Associated with two foci at the outer edges of the nucleoid region in young cells, and at four foci within both cell halves in older cells.</text>
</comment>
<dbReference type="HAMAP" id="MF_01805">
    <property type="entry name" value="ScpA"/>
    <property type="match status" value="1"/>
</dbReference>
<name>A0A917RZN6_9BACL</name>
<dbReference type="PANTHER" id="PTHR33969">
    <property type="entry name" value="SEGREGATION AND CONDENSATION PROTEIN A"/>
    <property type="match status" value="1"/>
</dbReference>
<dbReference type="EMBL" id="BMOK01000003">
    <property type="protein sequence ID" value="GGL46787.1"/>
    <property type="molecule type" value="Genomic_DNA"/>
</dbReference>
<dbReference type="GO" id="GO:0006260">
    <property type="term" value="P:DNA replication"/>
    <property type="evidence" value="ECO:0007669"/>
    <property type="project" value="UniProtKB-UniRule"/>
</dbReference>
<dbReference type="GO" id="GO:0051301">
    <property type="term" value="P:cell division"/>
    <property type="evidence" value="ECO:0007669"/>
    <property type="project" value="UniProtKB-KW"/>
</dbReference>
<evidence type="ECO:0000256" key="2">
    <source>
        <dbReference type="ARBA" id="ARBA00044777"/>
    </source>
</evidence>
<evidence type="ECO:0000313" key="5">
    <source>
        <dbReference type="Proteomes" id="UP000654670"/>
    </source>
</evidence>
<evidence type="ECO:0000256" key="1">
    <source>
        <dbReference type="ARBA" id="ARBA00022829"/>
    </source>
</evidence>
<keyword evidence="1 3" id="KW-0159">Chromosome partition</keyword>
<organism evidence="4 5">
    <name type="scientific">Sporolactobacillus putidus</name>
    <dbReference type="NCBI Taxonomy" id="492735"/>
    <lineage>
        <taxon>Bacteria</taxon>
        <taxon>Bacillati</taxon>
        <taxon>Bacillota</taxon>
        <taxon>Bacilli</taxon>
        <taxon>Bacillales</taxon>
        <taxon>Sporolactobacillaceae</taxon>
        <taxon>Sporolactobacillus</taxon>
    </lineage>
</organism>
<evidence type="ECO:0000313" key="4">
    <source>
        <dbReference type="EMBL" id="GGL46787.1"/>
    </source>
</evidence>
<dbReference type="AlphaFoldDB" id="A0A917RZN6"/>
<reference evidence="4" key="1">
    <citation type="journal article" date="2014" name="Int. J. Syst. Evol. Microbiol.">
        <title>Complete genome sequence of Corynebacterium casei LMG S-19264T (=DSM 44701T), isolated from a smear-ripened cheese.</title>
        <authorList>
            <consortium name="US DOE Joint Genome Institute (JGI-PGF)"/>
            <person name="Walter F."/>
            <person name="Albersmeier A."/>
            <person name="Kalinowski J."/>
            <person name="Ruckert C."/>
        </authorList>
    </citation>
    <scope>NUCLEOTIDE SEQUENCE</scope>
    <source>
        <strain evidence="4">JCM 15325</strain>
    </source>
</reference>